<dbReference type="SMART" id="SM00382">
    <property type="entry name" value="AAA"/>
    <property type="match status" value="2"/>
</dbReference>
<dbReference type="Pfam" id="PF08352">
    <property type="entry name" value="oligo_HPY"/>
    <property type="match status" value="2"/>
</dbReference>
<keyword evidence="4 7" id="KW-0067">ATP-binding</keyword>
<accession>A0ABP7TTM0</accession>
<dbReference type="InterPro" id="IPR027417">
    <property type="entry name" value="P-loop_NTPase"/>
</dbReference>
<feature type="domain" description="ABC transporter" evidence="6">
    <location>
        <begin position="20"/>
        <end position="271"/>
    </location>
</feature>
<dbReference type="InterPro" id="IPR050319">
    <property type="entry name" value="ABC_transp_ATP-bind"/>
</dbReference>
<name>A0ABP7TTM0_9PSEU</name>
<evidence type="ECO:0000256" key="2">
    <source>
        <dbReference type="ARBA" id="ARBA00022448"/>
    </source>
</evidence>
<dbReference type="Pfam" id="PF00005">
    <property type="entry name" value="ABC_tran"/>
    <property type="match status" value="2"/>
</dbReference>
<dbReference type="CDD" id="cd03257">
    <property type="entry name" value="ABC_NikE_OppD_transporters"/>
    <property type="match status" value="2"/>
</dbReference>
<dbReference type="PANTHER" id="PTHR43776">
    <property type="entry name" value="TRANSPORT ATP-BINDING PROTEIN"/>
    <property type="match status" value="1"/>
</dbReference>
<gene>
    <name evidence="7" type="ORF">GCM10022247_65270</name>
</gene>
<dbReference type="NCBIfam" id="NF007739">
    <property type="entry name" value="PRK10419.1"/>
    <property type="match status" value="2"/>
</dbReference>
<reference evidence="8" key="1">
    <citation type="journal article" date="2019" name="Int. J. Syst. Evol. Microbiol.">
        <title>The Global Catalogue of Microorganisms (GCM) 10K type strain sequencing project: providing services to taxonomists for standard genome sequencing and annotation.</title>
        <authorList>
            <consortium name="The Broad Institute Genomics Platform"/>
            <consortium name="The Broad Institute Genome Sequencing Center for Infectious Disease"/>
            <person name="Wu L."/>
            <person name="Ma J."/>
        </authorList>
    </citation>
    <scope>NUCLEOTIDE SEQUENCE [LARGE SCALE GENOMIC DNA]</scope>
    <source>
        <strain evidence="8">JCM 17342</strain>
    </source>
</reference>
<dbReference type="SUPFAM" id="SSF52540">
    <property type="entry name" value="P-loop containing nucleoside triphosphate hydrolases"/>
    <property type="match status" value="2"/>
</dbReference>
<evidence type="ECO:0000313" key="7">
    <source>
        <dbReference type="EMBL" id="GAA4031114.1"/>
    </source>
</evidence>
<protein>
    <submittedName>
        <fullName evidence="7">ABC transporter ATP-binding protein</fullName>
    </submittedName>
</protein>
<keyword evidence="3" id="KW-0547">Nucleotide-binding</keyword>
<feature type="compositionally biased region" description="Polar residues" evidence="5">
    <location>
        <begin position="1"/>
        <end position="15"/>
    </location>
</feature>
<evidence type="ECO:0000313" key="8">
    <source>
        <dbReference type="Proteomes" id="UP001501747"/>
    </source>
</evidence>
<dbReference type="InterPro" id="IPR003439">
    <property type="entry name" value="ABC_transporter-like_ATP-bd"/>
</dbReference>
<dbReference type="EMBL" id="BAABAL010000019">
    <property type="protein sequence ID" value="GAA4031114.1"/>
    <property type="molecule type" value="Genomic_DNA"/>
</dbReference>
<feature type="domain" description="ABC transporter" evidence="6">
    <location>
        <begin position="378"/>
        <end position="628"/>
    </location>
</feature>
<comment type="similarity">
    <text evidence="1">Belongs to the ABC transporter superfamily.</text>
</comment>
<evidence type="ECO:0000259" key="6">
    <source>
        <dbReference type="PROSITE" id="PS50893"/>
    </source>
</evidence>
<feature type="region of interest" description="Disordered" evidence="5">
    <location>
        <begin position="1"/>
        <end position="21"/>
    </location>
</feature>
<dbReference type="PROSITE" id="PS00211">
    <property type="entry name" value="ABC_TRANSPORTER_1"/>
    <property type="match status" value="2"/>
</dbReference>
<evidence type="ECO:0000256" key="3">
    <source>
        <dbReference type="ARBA" id="ARBA00022741"/>
    </source>
</evidence>
<evidence type="ECO:0000256" key="1">
    <source>
        <dbReference type="ARBA" id="ARBA00005417"/>
    </source>
</evidence>
<proteinExistence type="inferred from homology"/>
<evidence type="ECO:0000256" key="5">
    <source>
        <dbReference type="SAM" id="MobiDB-lite"/>
    </source>
</evidence>
<evidence type="ECO:0000256" key="4">
    <source>
        <dbReference type="ARBA" id="ARBA00022840"/>
    </source>
</evidence>
<dbReference type="Gene3D" id="3.40.50.300">
    <property type="entry name" value="P-loop containing nucleotide triphosphate hydrolases"/>
    <property type="match status" value="2"/>
</dbReference>
<dbReference type="RefSeq" id="WP_344883523.1">
    <property type="nucleotide sequence ID" value="NZ_BAABAL010000019.1"/>
</dbReference>
<keyword evidence="8" id="KW-1185">Reference proteome</keyword>
<dbReference type="Proteomes" id="UP001501747">
    <property type="component" value="Unassembled WGS sequence"/>
</dbReference>
<dbReference type="GO" id="GO:0005524">
    <property type="term" value="F:ATP binding"/>
    <property type="evidence" value="ECO:0007669"/>
    <property type="project" value="UniProtKB-KW"/>
</dbReference>
<dbReference type="InterPro" id="IPR013563">
    <property type="entry name" value="Oligopep_ABC_C"/>
</dbReference>
<dbReference type="NCBIfam" id="TIGR01727">
    <property type="entry name" value="oligo_HPY"/>
    <property type="match status" value="2"/>
</dbReference>
<keyword evidence="2" id="KW-0813">Transport</keyword>
<dbReference type="PROSITE" id="PS50893">
    <property type="entry name" value="ABC_TRANSPORTER_2"/>
    <property type="match status" value="2"/>
</dbReference>
<comment type="caution">
    <text evidence="7">The sequence shown here is derived from an EMBL/GenBank/DDBJ whole genome shotgun (WGS) entry which is preliminary data.</text>
</comment>
<organism evidence="7 8">
    <name type="scientific">Allokutzneria multivorans</name>
    <dbReference type="NCBI Taxonomy" id="1142134"/>
    <lineage>
        <taxon>Bacteria</taxon>
        <taxon>Bacillati</taxon>
        <taxon>Actinomycetota</taxon>
        <taxon>Actinomycetes</taxon>
        <taxon>Pseudonocardiales</taxon>
        <taxon>Pseudonocardiaceae</taxon>
        <taxon>Allokutzneria</taxon>
    </lineage>
</organism>
<sequence>MTTAEIQFDESTTTPGGPLLEVSDLDVSFPSEDGRVRAVRGLSYQVSPGEVLGIVGESGSGKSVSSLAVMGLLPQQAKITGSIRFQGRELLGRSDRELSRIRGRKIAMIFQDPLSALTPVYTVGDQIAETILVHGKGKVTKQAAANRAVELLDLVGIPHAQQRAKAFPHEFSGGMRQRAMIAMGIANDPDLIIADEPTTALDVTVQAQVLEVMKTAQEVTGAGIVIITHDLGVVAGFADKLLVMYAGRAVESGVVEEIYAAPRMPYTLGLLGSIPRLDAEEKQPLVPIVGQPPSLVALPPGCPFGPRCPMHVAACDAAEPALSIVDGNAGSADPHRAACIRSSEISATDADPAEVFGAEVVEPPKVASIPREQREVVLSVDEVVKQFTVTKGVVMRRKVGTVHAVDGITFDIREGETLGLVGESGCGKTTTLMEILGLEKPTSGSISVLGRNVGKIPAKDKKAIRRDMQVVFQDPMASLDPRMPVSDIIAEPMLVHGFAKAEIQKRVPELLSLVGLRAEHAARYPAEFSGGQRQRIGIARALALEPKLVVLDEPVSALDVSIQAGVINLLDELKAKMGLSYLFVAHDLSVVRHIADRVAVMYLGKIVEIGDVDTVFGRPEHPYTQALLSAIPIPDPIKERQRERIILTGDLPSPANPPSGCRFRTRCFKFAALPEDKQRACLDEHPPRLRRGDDHEVACHYAEVREVV</sequence>
<dbReference type="InterPro" id="IPR017871">
    <property type="entry name" value="ABC_transporter-like_CS"/>
</dbReference>
<dbReference type="InterPro" id="IPR003593">
    <property type="entry name" value="AAA+_ATPase"/>
</dbReference>
<dbReference type="PANTHER" id="PTHR43776:SF7">
    <property type="entry name" value="D,D-DIPEPTIDE TRANSPORT ATP-BINDING PROTEIN DDPF-RELATED"/>
    <property type="match status" value="1"/>
</dbReference>
<dbReference type="NCBIfam" id="NF008453">
    <property type="entry name" value="PRK11308.1"/>
    <property type="match status" value="2"/>
</dbReference>